<accession>A0A135YZ39</accession>
<organism evidence="1 2">
    <name type="scientific">Peptostreptococcus anaerobius</name>
    <dbReference type="NCBI Taxonomy" id="1261"/>
    <lineage>
        <taxon>Bacteria</taxon>
        <taxon>Bacillati</taxon>
        <taxon>Bacillota</taxon>
        <taxon>Clostridia</taxon>
        <taxon>Peptostreptococcales</taxon>
        <taxon>Peptostreptococcaceae</taxon>
        <taxon>Peptostreptococcus</taxon>
    </lineage>
</organism>
<evidence type="ECO:0000313" key="2">
    <source>
        <dbReference type="Proteomes" id="UP000070326"/>
    </source>
</evidence>
<name>A0A135YZ39_9FIRM</name>
<proteinExistence type="predicted"/>
<dbReference type="Proteomes" id="UP000070326">
    <property type="component" value="Unassembled WGS sequence"/>
</dbReference>
<evidence type="ECO:0000313" key="1">
    <source>
        <dbReference type="EMBL" id="KXI14668.1"/>
    </source>
</evidence>
<dbReference type="RefSeq" id="WP_061101545.1">
    <property type="nucleotide sequence ID" value="NZ_KQ961784.1"/>
</dbReference>
<protein>
    <submittedName>
        <fullName evidence="1">Uncharacterized protein</fullName>
    </submittedName>
</protein>
<dbReference type="EMBL" id="LSQZ01000003">
    <property type="protein sequence ID" value="KXI14668.1"/>
    <property type="molecule type" value="Genomic_DNA"/>
</dbReference>
<dbReference type="PATRIC" id="fig|1261.5.peg.125"/>
<reference evidence="1 2" key="1">
    <citation type="submission" date="2016-02" db="EMBL/GenBank/DDBJ databases">
        <authorList>
            <person name="Wen L."/>
            <person name="He K."/>
            <person name="Yang H."/>
        </authorList>
    </citation>
    <scope>NUCLEOTIDE SEQUENCE [LARGE SCALE GENOMIC DNA]</scope>
    <source>
        <strain evidence="1 2">MJR8628A</strain>
    </source>
</reference>
<gene>
    <name evidence="1" type="ORF">HMPREF3195_00123</name>
</gene>
<comment type="caution">
    <text evidence="1">The sequence shown here is derived from an EMBL/GenBank/DDBJ whole genome shotgun (WGS) entry which is preliminary data.</text>
</comment>
<dbReference type="AlphaFoldDB" id="A0A135YZ39"/>
<dbReference type="STRING" id="1261.HMPREF3195_00123"/>
<sequence length="214" mass="24525">MLKGLSRFYLSPDTQIYKRFKVNANESARGVRFILNDFRDIDKISFRNVIKMGQDIYENESVYFDKEDGYVDVIFPPLDIGIYKSELAIIYKNKKLLSGIFEIEYVDSLLGGESANLKKVSGVDLFDRLMNAENEINELVEKTKSLTEIVDKNYIHEQIQAANIWIVQHNLNKYPAVSVVDTGKNEIVGDIKHIDKNNLTINFSHAFSGMAFLN</sequence>